<dbReference type="PANTHER" id="PTHR43840:SF50">
    <property type="entry name" value="MANGANESE EFFLUX SYSTEM PROTEIN MNES"/>
    <property type="match status" value="1"/>
</dbReference>
<dbReference type="Pfam" id="PF16916">
    <property type="entry name" value="ZT_dimer"/>
    <property type="match status" value="2"/>
</dbReference>
<organism evidence="10 11">
    <name type="scientific">Caloramator quimbayensis</name>
    <dbReference type="NCBI Taxonomy" id="1147123"/>
    <lineage>
        <taxon>Bacteria</taxon>
        <taxon>Bacillati</taxon>
        <taxon>Bacillota</taxon>
        <taxon>Clostridia</taxon>
        <taxon>Eubacteriales</taxon>
        <taxon>Clostridiaceae</taxon>
        <taxon>Caloramator</taxon>
    </lineage>
</organism>
<evidence type="ECO:0000256" key="5">
    <source>
        <dbReference type="ARBA" id="ARBA00022989"/>
    </source>
</evidence>
<dbReference type="AlphaFoldDB" id="A0A1T4X5N5"/>
<dbReference type="InterPro" id="IPR050291">
    <property type="entry name" value="CDF_Transporter"/>
</dbReference>
<proteinExistence type="inferred from homology"/>
<dbReference type="Pfam" id="PF01545">
    <property type="entry name" value="Cation_efflux"/>
    <property type="match status" value="1"/>
</dbReference>
<name>A0A1T4X5N5_9CLOT</name>
<keyword evidence="3" id="KW-0813">Transport</keyword>
<accession>A0A1T4X5N5</accession>
<evidence type="ECO:0000256" key="2">
    <source>
        <dbReference type="ARBA" id="ARBA00008114"/>
    </source>
</evidence>
<keyword evidence="11" id="KW-1185">Reference proteome</keyword>
<feature type="transmembrane region" description="Helical" evidence="7">
    <location>
        <begin position="94"/>
        <end position="113"/>
    </location>
</feature>
<keyword evidence="6 7" id="KW-0472">Membrane</keyword>
<dbReference type="Gene3D" id="1.20.1510.10">
    <property type="entry name" value="Cation efflux protein transmembrane domain"/>
    <property type="match status" value="1"/>
</dbReference>
<dbReference type="SUPFAM" id="SSF161111">
    <property type="entry name" value="Cation efflux protein transmembrane domain-like"/>
    <property type="match status" value="1"/>
</dbReference>
<dbReference type="OrthoDB" id="9806522at2"/>
<dbReference type="RefSeq" id="WP_078696052.1">
    <property type="nucleotide sequence ID" value="NZ_FUYH01000006.1"/>
</dbReference>
<keyword evidence="4 7" id="KW-0812">Transmembrane</keyword>
<dbReference type="InterPro" id="IPR036837">
    <property type="entry name" value="Cation_efflux_CTD_sf"/>
</dbReference>
<dbReference type="InterPro" id="IPR058533">
    <property type="entry name" value="Cation_efflux_TM"/>
</dbReference>
<evidence type="ECO:0000313" key="11">
    <source>
        <dbReference type="Proteomes" id="UP000190105"/>
    </source>
</evidence>
<dbReference type="InterPro" id="IPR002524">
    <property type="entry name" value="Cation_efflux"/>
</dbReference>
<dbReference type="Gene3D" id="3.30.70.1350">
    <property type="entry name" value="Cation efflux protein, cytoplasmic domain"/>
    <property type="match status" value="2"/>
</dbReference>
<evidence type="ECO:0000259" key="8">
    <source>
        <dbReference type="Pfam" id="PF01545"/>
    </source>
</evidence>
<dbReference type="InterPro" id="IPR027469">
    <property type="entry name" value="Cation_efflux_TMD_sf"/>
</dbReference>
<dbReference type="GO" id="GO:0008324">
    <property type="term" value="F:monoatomic cation transmembrane transporter activity"/>
    <property type="evidence" value="ECO:0007669"/>
    <property type="project" value="InterPro"/>
</dbReference>
<dbReference type="SUPFAM" id="SSF160240">
    <property type="entry name" value="Cation efflux protein cytoplasmic domain-like"/>
    <property type="match status" value="2"/>
</dbReference>
<reference evidence="11" key="1">
    <citation type="submission" date="2017-02" db="EMBL/GenBank/DDBJ databases">
        <authorList>
            <person name="Varghese N."/>
            <person name="Submissions S."/>
        </authorList>
    </citation>
    <scope>NUCLEOTIDE SEQUENCE [LARGE SCALE GENOMIC DNA]</scope>
    <source>
        <strain evidence="11">USBA 833</strain>
    </source>
</reference>
<evidence type="ECO:0000259" key="9">
    <source>
        <dbReference type="Pfam" id="PF16916"/>
    </source>
</evidence>
<comment type="similarity">
    <text evidence="2">Belongs to the cation diffusion facilitator (CDF) transporter (TC 2.A.4) family.</text>
</comment>
<evidence type="ECO:0000256" key="4">
    <source>
        <dbReference type="ARBA" id="ARBA00022692"/>
    </source>
</evidence>
<dbReference type="InterPro" id="IPR027470">
    <property type="entry name" value="Cation_efflux_CTD"/>
</dbReference>
<evidence type="ECO:0000256" key="3">
    <source>
        <dbReference type="ARBA" id="ARBA00022448"/>
    </source>
</evidence>
<feature type="domain" description="Cation efflux protein cytoplasmic" evidence="9">
    <location>
        <begin position="310"/>
        <end position="383"/>
    </location>
</feature>
<dbReference type="EMBL" id="FUYH01000006">
    <property type="protein sequence ID" value="SKA84739.1"/>
    <property type="molecule type" value="Genomic_DNA"/>
</dbReference>
<feature type="transmembrane region" description="Helical" evidence="7">
    <location>
        <begin position="125"/>
        <end position="145"/>
    </location>
</feature>
<sequence length="387" mass="43154">MLSNYIIKKFIPESKKDDRQRYGYLGGIVGILVNILLFAVKFIIGTILNSVAITADAFNNLSDTGSSIVTIIGFKIADKPADKDHPFGHGRGEYIAGLVVSFMVLFVGLQFVKDSIGRILHPVRLTFELTSFLVLILSIGVKFWLGSFYKNLNSHISSNTLNATSLDSFSDVIITSTVALSLLLSKYISLPIDGYMGLVVSLFILFAGYNLTKDTISPLLGEAPEPELVNSIIEELLSYKGVIGTHDLIIHSYGANKYMASIHAEIPSNIPVMEAHEIIDKAENEISKKLNILLVIHMDPVNVDNQMINEIKNEISNILKEFPDVLSMHDFRIIGDGDYRNLLFDIVVSQNVKKGDEEKLLNSIREKILQSHTNYNIKIHIDRNYNP</sequence>
<dbReference type="PANTHER" id="PTHR43840">
    <property type="entry name" value="MITOCHONDRIAL METAL TRANSPORTER 1-RELATED"/>
    <property type="match status" value="1"/>
</dbReference>
<dbReference type="GO" id="GO:0016020">
    <property type="term" value="C:membrane"/>
    <property type="evidence" value="ECO:0007669"/>
    <property type="project" value="UniProtKB-SubCell"/>
</dbReference>
<comment type="subcellular location">
    <subcellularLocation>
        <location evidence="1">Membrane</location>
        <topology evidence="1">Multi-pass membrane protein</topology>
    </subcellularLocation>
</comment>
<dbReference type="Proteomes" id="UP000190105">
    <property type="component" value="Unassembled WGS sequence"/>
</dbReference>
<dbReference type="STRING" id="1147123.SAMN05443428_10660"/>
<evidence type="ECO:0000256" key="1">
    <source>
        <dbReference type="ARBA" id="ARBA00004141"/>
    </source>
</evidence>
<evidence type="ECO:0000256" key="7">
    <source>
        <dbReference type="SAM" id="Phobius"/>
    </source>
</evidence>
<keyword evidence="5 7" id="KW-1133">Transmembrane helix</keyword>
<evidence type="ECO:0000313" key="10">
    <source>
        <dbReference type="EMBL" id="SKA84739.1"/>
    </source>
</evidence>
<feature type="transmembrane region" description="Helical" evidence="7">
    <location>
        <begin position="192"/>
        <end position="211"/>
    </location>
</feature>
<feature type="domain" description="Cation efflux protein transmembrane" evidence="8">
    <location>
        <begin position="28"/>
        <end position="220"/>
    </location>
</feature>
<dbReference type="NCBIfam" id="TIGR01297">
    <property type="entry name" value="CDF"/>
    <property type="match status" value="1"/>
</dbReference>
<protein>
    <submittedName>
        <fullName evidence="10">Cation diffusion facilitator family transporter</fullName>
    </submittedName>
</protein>
<feature type="transmembrane region" description="Helical" evidence="7">
    <location>
        <begin position="21"/>
        <end position="44"/>
    </location>
</feature>
<gene>
    <name evidence="10" type="ORF">SAMN05443428_10660</name>
</gene>
<dbReference type="FunFam" id="1.20.1510.10:FF:000006">
    <property type="entry name" value="Divalent cation efflux transporter"/>
    <property type="match status" value="1"/>
</dbReference>
<evidence type="ECO:0000256" key="6">
    <source>
        <dbReference type="ARBA" id="ARBA00023136"/>
    </source>
</evidence>
<feature type="domain" description="Cation efflux protein cytoplasmic" evidence="9">
    <location>
        <begin position="224"/>
        <end position="300"/>
    </location>
</feature>